<accession>A0ABV7JLU6</accession>
<proteinExistence type="predicted"/>
<sequence>MGNIYWRILFNTTKRETARRLIGNLVKHIGECEILNLQPYWKDKNLFEAEFRQELSFQTSDRSLVEFLKKVSSVSDIWEVNFANAFNEVNQDVSVVANSAFKIQGIYWATVSLDRSND</sequence>
<comment type="caution">
    <text evidence="1">The sequence shown here is derived from an EMBL/GenBank/DDBJ whole genome shotgun (WGS) entry which is preliminary data.</text>
</comment>
<name>A0ABV7JLU6_9SPHI</name>
<protein>
    <submittedName>
        <fullName evidence="1">Uncharacterized protein</fullName>
    </submittedName>
</protein>
<evidence type="ECO:0000313" key="1">
    <source>
        <dbReference type="EMBL" id="MFC3198167.1"/>
    </source>
</evidence>
<evidence type="ECO:0000313" key="2">
    <source>
        <dbReference type="Proteomes" id="UP001595526"/>
    </source>
</evidence>
<dbReference type="EMBL" id="JBHRTA010000033">
    <property type="protein sequence ID" value="MFC3198167.1"/>
    <property type="molecule type" value="Genomic_DNA"/>
</dbReference>
<reference evidence="2" key="1">
    <citation type="journal article" date="2019" name="Int. J. Syst. Evol. Microbiol.">
        <title>The Global Catalogue of Microorganisms (GCM) 10K type strain sequencing project: providing services to taxonomists for standard genome sequencing and annotation.</title>
        <authorList>
            <consortium name="The Broad Institute Genomics Platform"/>
            <consortium name="The Broad Institute Genome Sequencing Center for Infectious Disease"/>
            <person name="Wu L."/>
            <person name="Ma J."/>
        </authorList>
    </citation>
    <scope>NUCLEOTIDE SEQUENCE [LARGE SCALE GENOMIC DNA]</scope>
    <source>
        <strain evidence="2">KCTC 52416</strain>
    </source>
</reference>
<organism evidence="1 2">
    <name type="scientific">Parapedobacter deserti</name>
    <dbReference type="NCBI Taxonomy" id="1912957"/>
    <lineage>
        <taxon>Bacteria</taxon>
        <taxon>Pseudomonadati</taxon>
        <taxon>Bacteroidota</taxon>
        <taxon>Sphingobacteriia</taxon>
        <taxon>Sphingobacteriales</taxon>
        <taxon>Sphingobacteriaceae</taxon>
        <taxon>Parapedobacter</taxon>
    </lineage>
</organism>
<dbReference type="Proteomes" id="UP001595526">
    <property type="component" value="Unassembled WGS sequence"/>
</dbReference>
<dbReference type="RefSeq" id="WP_379022565.1">
    <property type="nucleotide sequence ID" value="NZ_JBHRTA010000033.1"/>
</dbReference>
<keyword evidence="2" id="KW-1185">Reference proteome</keyword>
<gene>
    <name evidence="1" type="ORF">ACFOET_11145</name>
</gene>